<dbReference type="Pfam" id="PF03883">
    <property type="entry name" value="H2O2_YaaD"/>
    <property type="match status" value="1"/>
</dbReference>
<organism evidence="2 3">
    <name type="scientific">Candidatus Desulfobia pelagia</name>
    <dbReference type="NCBI Taxonomy" id="2841692"/>
    <lineage>
        <taxon>Bacteria</taxon>
        <taxon>Pseudomonadati</taxon>
        <taxon>Thermodesulfobacteriota</taxon>
        <taxon>Desulfobulbia</taxon>
        <taxon>Desulfobulbales</taxon>
        <taxon>Desulfobulbaceae</taxon>
        <taxon>Candidatus Desulfobia</taxon>
    </lineage>
</organism>
<evidence type="ECO:0000313" key="3">
    <source>
        <dbReference type="Proteomes" id="UP000614424"/>
    </source>
</evidence>
<dbReference type="PANTHER" id="PTHR30283:SF4">
    <property type="entry name" value="PEROXIDE STRESS RESISTANCE PROTEIN YAAA"/>
    <property type="match status" value="1"/>
</dbReference>
<name>A0A8J6TCN0_9BACT</name>
<feature type="region of interest" description="Disordered" evidence="1">
    <location>
        <begin position="86"/>
        <end position="105"/>
    </location>
</feature>
<feature type="non-terminal residue" evidence="2">
    <location>
        <position position="1"/>
    </location>
</feature>
<accession>A0A8J6TCN0</accession>
<sequence length="105" mass="12117">NFDLDKEDAPLLINLASNEYFKAIKPRKLHAAVLNINFKEIKNGKAKTIAIFAKQARGMMTEYILKNKIEDTDEIKKFTTEGYSYSPADSDDKQWTFCRRQPPSK</sequence>
<comment type="caution">
    <text evidence="2">The sequence shown here is derived from an EMBL/GenBank/DDBJ whole genome shotgun (WGS) entry which is preliminary data.</text>
</comment>
<protein>
    <submittedName>
        <fullName evidence="2">Peroxide stress protein YaaA</fullName>
    </submittedName>
</protein>
<dbReference type="EMBL" id="JACNJZ010000145">
    <property type="protein sequence ID" value="MBC8318289.1"/>
    <property type="molecule type" value="Genomic_DNA"/>
</dbReference>
<dbReference type="Proteomes" id="UP000614424">
    <property type="component" value="Unassembled WGS sequence"/>
</dbReference>
<dbReference type="PANTHER" id="PTHR30283">
    <property type="entry name" value="PEROXIDE STRESS RESPONSE PROTEIN YAAA"/>
    <property type="match status" value="1"/>
</dbReference>
<gene>
    <name evidence="2" type="primary">yaaA</name>
    <name evidence="2" type="ORF">H8E41_10320</name>
</gene>
<dbReference type="GO" id="GO:0005829">
    <property type="term" value="C:cytosol"/>
    <property type="evidence" value="ECO:0007669"/>
    <property type="project" value="TreeGrafter"/>
</dbReference>
<dbReference type="AlphaFoldDB" id="A0A8J6TCN0"/>
<proteinExistence type="predicted"/>
<reference evidence="2 3" key="1">
    <citation type="submission" date="2020-08" db="EMBL/GenBank/DDBJ databases">
        <title>Bridging the membrane lipid divide: bacteria of the FCB group superphylum have the potential to synthesize archaeal ether lipids.</title>
        <authorList>
            <person name="Villanueva L."/>
            <person name="Von Meijenfeldt F.A.B."/>
            <person name="Westbye A.B."/>
            <person name="Yadav S."/>
            <person name="Hopmans E.C."/>
            <person name="Dutilh B.E."/>
            <person name="Sinninghe Damste J.S."/>
        </authorList>
    </citation>
    <scope>NUCLEOTIDE SEQUENCE [LARGE SCALE GENOMIC DNA]</scope>
    <source>
        <strain evidence="2">NIOZ-UU47</strain>
    </source>
</reference>
<evidence type="ECO:0000256" key="1">
    <source>
        <dbReference type="SAM" id="MobiDB-lite"/>
    </source>
</evidence>
<dbReference type="InterPro" id="IPR005583">
    <property type="entry name" value="YaaA"/>
</dbReference>
<dbReference type="GO" id="GO:0033194">
    <property type="term" value="P:response to hydroperoxide"/>
    <property type="evidence" value="ECO:0007669"/>
    <property type="project" value="TreeGrafter"/>
</dbReference>
<evidence type="ECO:0000313" key="2">
    <source>
        <dbReference type="EMBL" id="MBC8318289.1"/>
    </source>
</evidence>